<keyword evidence="1" id="KW-0175">Coiled coil</keyword>
<dbReference type="RefSeq" id="WP_201093315.1">
    <property type="nucleotide sequence ID" value="NZ_JBHTMG010000030.1"/>
</dbReference>
<sequence>MTCIPFSHIYLNNDIMKLTLFKRMFRVEIILRQGIVLMRYKLCSLITFFSLCTPFVVVAESTQICSQQAIEEANSQYLREISNYISEFTNKKNHAAVTELSKIKPKASFKKKYAAEIKQIGQPDYQPSQEFCDDAYINLQELKLQINNIIEKYKDAEEISSL</sequence>
<name>A0A974NG82_9GAMM</name>
<protein>
    <submittedName>
        <fullName evidence="2">Uncharacterized protein</fullName>
    </submittedName>
</protein>
<organism evidence="2 3">
    <name type="scientific">Entomomonas asaccharolytica</name>
    <dbReference type="NCBI Taxonomy" id="2785331"/>
    <lineage>
        <taxon>Bacteria</taxon>
        <taxon>Pseudomonadati</taxon>
        <taxon>Pseudomonadota</taxon>
        <taxon>Gammaproteobacteria</taxon>
        <taxon>Pseudomonadales</taxon>
        <taxon>Pseudomonadaceae</taxon>
        <taxon>Entomomonas</taxon>
    </lineage>
</organism>
<dbReference type="Proteomes" id="UP000595278">
    <property type="component" value="Chromosome"/>
</dbReference>
<feature type="coiled-coil region" evidence="1">
    <location>
        <begin position="132"/>
        <end position="159"/>
    </location>
</feature>
<dbReference type="EMBL" id="CP067393">
    <property type="protein sequence ID" value="QQP85994.1"/>
    <property type="molecule type" value="Genomic_DNA"/>
</dbReference>
<dbReference type="AlphaFoldDB" id="A0A974NG82"/>
<dbReference type="KEGG" id="eaz:JHT90_01705"/>
<proteinExistence type="predicted"/>
<reference evidence="2 3" key="1">
    <citation type="submission" date="2021-01" db="EMBL/GenBank/DDBJ databases">
        <title>Entomomonas sp. F2A isolated from a house cricket (Acheta domesticus).</title>
        <authorList>
            <person name="Spergser J."/>
            <person name="Busse H.-J."/>
        </authorList>
    </citation>
    <scope>NUCLEOTIDE SEQUENCE [LARGE SCALE GENOMIC DNA]</scope>
    <source>
        <strain evidence="2 3">F2A</strain>
    </source>
</reference>
<accession>A0A974NG82</accession>
<keyword evidence="3" id="KW-1185">Reference proteome</keyword>
<gene>
    <name evidence="2" type="ORF">JHT90_01705</name>
</gene>
<evidence type="ECO:0000256" key="1">
    <source>
        <dbReference type="SAM" id="Coils"/>
    </source>
</evidence>
<evidence type="ECO:0000313" key="2">
    <source>
        <dbReference type="EMBL" id="QQP85994.1"/>
    </source>
</evidence>
<evidence type="ECO:0000313" key="3">
    <source>
        <dbReference type="Proteomes" id="UP000595278"/>
    </source>
</evidence>